<evidence type="ECO:0000313" key="3">
    <source>
        <dbReference type="Proteomes" id="UP000188533"/>
    </source>
</evidence>
<dbReference type="AlphaFoldDB" id="A0A1Q3EF28"/>
<feature type="compositionally biased region" description="Basic residues" evidence="1">
    <location>
        <begin position="228"/>
        <end position="237"/>
    </location>
</feature>
<name>A0A1Q3EF28_LENED</name>
<protein>
    <submittedName>
        <fullName evidence="2">Uncharacterized protein</fullName>
    </submittedName>
</protein>
<proteinExistence type="predicted"/>
<sequence length="260" mass="28862">MEAFLQATGLESAITIDQPSEPSPPVAANTASVEAWKNYEVAFKVWKEIELKVIGNICLRLSPCICIVSNNNSDTAEKLWKYLAKTYNVKSLGTVFNDFAAAMAIKIPYKQNLLSSIMGIGVQFTGMEEADHLEALILLSKLPSRYSVVIQTMSQLETAELKKLTFAKVRIAVMNAFSGDTIGNSQLQNANKFLNVHREGNNPKFSQQHGNNSNQQQKGQNGNNDSNKKKHKRGSGKNKKVKKIYLCSMFLLVDAVAFWL</sequence>
<evidence type="ECO:0000313" key="2">
    <source>
        <dbReference type="EMBL" id="GAW05788.1"/>
    </source>
</evidence>
<dbReference type="STRING" id="5353.A0A1Q3EF28"/>
<organism evidence="2 3">
    <name type="scientific">Lentinula edodes</name>
    <name type="common">Shiitake mushroom</name>
    <name type="synonym">Lentinus edodes</name>
    <dbReference type="NCBI Taxonomy" id="5353"/>
    <lineage>
        <taxon>Eukaryota</taxon>
        <taxon>Fungi</taxon>
        <taxon>Dikarya</taxon>
        <taxon>Basidiomycota</taxon>
        <taxon>Agaricomycotina</taxon>
        <taxon>Agaricomycetes</taxon>
        <taxon>Agaricomycetidae</taxon>
        <taxon>Agaricales</taxon>
        <taxon>Marasmiineae</taxon>
        <taxon>Omphalotaceae</taxon>
        <taxon>Lentinula</taxon>
    </lineage>
</organism>
<feature type="compositionally biased region" description="Low complexity" evidence="1">
    <location>
        <begin position="206"/>
        <end position="225"/>
    </location>
</feature>
<dbReference type="Pfam" id="PF14223">
    <property type="entry name" value="Retrotran_gag_2"/>
    <property type="match status" value="1"/>
</dbReference>
<reference evidence="2 3" key="2">
    <citation type="submission" date="2017-02" db="EMBL/GenBank/DDBJ databases">
        <title>A genome survey and senescence transcriptome analysis in Lentinula edodes.</title>
        <authorList>
            <person name="Sakamoto Y."/>
            <person name="Nakade K."/>
            <person name="Sato S."/>
            <person name="Yoshida Y."/>
            <person name="Miyazaki K."/>
            <person name="Natsume S."/>
            <person name="Konno N."/>
        </authorList>
    </citation>
    <scope>NUCLEOTIDE SEQUENCE [LARGE SCALE GENOMIC DNA]</scope>
    <source>
        <strain evidence="2 3">NBRC 111202</strain>
    </source>
</reference>
<keyword evidence="3" id="KW-1185">Reference proteome</keyword>
<feature type="region of interest" description="Disordered" evidence="1">
    <location>
        <begin position="198"/>
        <end position="237"/>
    </location>
</feature>
<accession>A0A1Q3EF28</accession>
<evidence type="ECO:0000256" key="1">
    <source>
        <dbReference type="SAM" id="MobiDB-lite"/>
    </source>
</evidence>
<dbReference type="EMBL" id="BDGU01000269">
    <property type="protein sequence ID" value="GAW05788.1"/>
    <property type="molecule type" value="Genomic_DNA"/>
</dbReference>
<comment type="caution">
    <text evidence="2">The sequence shown here is derived from an EMBL/GenBank/DDBJ whole genome shotgun (WGS) entry which is preliminary data.</text>
</comment>
<reference evidence="2 3" key="1">
    <citation type="submission" date="2016-08" db="EMBL/GenBank/DDBJ databases">
        <authorList>
            <consortium name="Lentinula edodes genome sequencing consortium"/>
            <person name="Sakamoto Y."/>
            <person name="Nakade K."/>
            <person name="Sato S."/>
            <person name="Yoshida Y."/>
            <person name="Miyazaki K."/>
            <person name="Natsume S."/>
            <person name="Konno N."/>
        </authorList>
    </citation>
    <scope>NUCLEOTIDE SEQUENCE [LARGE SCALE GENOMIC DNA]</scope>
    <source>
        <strain evidence="2 3">NBRC 111202</strain>
    </source>
</reference>
<gene>
    <name evidence="2" type="ORF">LENED_007668</name>
</gene>
<dbReference type="Proteomes" id="UP000188533">
    <property type="component" value="Unassembled WGS sequence"/>
</dbReference>